<proteinExistence type="predicted"/>
<protein>
    <submittedName>
        <fullName evidence="1">Uncharacterized protein</fullName>
    </submittedName>
</protein>
<keyword evidence="2" id="KW-1185">Reference proteome</keyword>
<dbReference type="EMBL" id="JBBDGL010000001">
    <property type="protein sequence ID" value="MEJ1154024.1"/>
    <property type="molecule type" value="Genomic_DNA"/>
</dbReference>
<accession>A0ABU8LR81</accession>
<gene>
    <name evidence="1" type="ORF">WDU96_00235</name>
</gene>
<organism evidence="1 2">
    <name type="scientific">Microbacterium marmarense</name>
    <dbReference type="NCBI Taxonomy" id="3122051"/>
    <lineage>
        <taxon>Bacteria</taxon>
        <taxon>Bacillati</taxon>
        <taxon>Actinomycetota</taxon>
        <taxon>Actinomycetes</taxon>
        <taxon>Micrococcales</taxon>
        <taxon>Microbacteriaceae</taxon>
        <taxon>Microbacterium</taxon>
    </lineage>
</organism>
<name>A0ABU8LR81_9MICO</name>
<reference evidence="1 2" key="1">
    <citation type="submission" date="2024-02" db="EMBL/GenBank/DDBJ databases">
        <authorList>
            <person name="Saticioglu I.B."/>
        </authorList>
    </citation>
    <scope>NUCLEOTIDE SEQUENCE [LARGE SCALE GENOMIC DNA]</scope>
    <source>
        <strain evidence="1 2">Mu-86</strain>
    </source>
</reference>
<evidence type="ECO:0000313" key="1">
    <source>
        <dbReference type="EMBL" id="MEJ1154024.1"/>
    </source>
</evidence>
<comment type="caution">
    <text evidence="1">The sequence shown here is derived from an EMBL/GenBank/DDBJ whole genome shotgun (WGS) entry which is preliminary data.</text>
</comment>
<dbReference type="Proteomes" id="UP001368654">
    <property type="component" value="Unassembled WGS sequence"/>
</dbReference>
<dbReference type="RefSeq" id="WP_337336475.1">
    <property type="nucleotide sequence ID" value="NZ_JBBDGL010000001.1"/>
</dbReference>
<sequence>MDTNAVLAWVESPLQLVGAAEWGAAHRRAVTVAGRLTAQMSETADELLARRAWFGEMAPYLGIPWKLLSQHGHWLIGDGFSGQFRLAASVLRPRQITFLDDGANTTSLADSLTGSRPYARPGIAERGLTTRLRPFALETVRRVARDRRASIFTAFDLGAARENALTNLGFSVCHHSFEWTRSSAGSAQHRENRIVLGSARPVDGRMPIEHYIRWVDHIAAAGAVEYFPHRRETPGQLDAVKAIAGVTVVQTSLPIELILAGHPTALDVFSQPSSTNTTLPLVLRGSGSRVHSSAPGPEIGINT</sequence>
<evidence type="ECO:0000313" key="2">
    <source>
        <dbReference type="Proteomes" id="UP001368654"/>
    </source>
</evidence>